<feature type="region of interest" description="Disordered" evidence="3">
    <location>
        <begin position="572"/>
        <end position="592"/>
    </location>
</feature>
<reference evidence="5 6" key="1">
    <citation type="submission" date="2021-12" db="EMBL/GenBank/DDBJ databases">
        <title>High titer production of polyol ester of fatty acids by Rhodotorula paludigena BS15 towards product separation-free biomass refinery.</title>
        <authorList>
            <person name="Mano J."/>
            <person name="Ono H."/>
            <person name="Tanaka T."/>
            <person name="Naito K."/>
            <person name="Sushida H."/>
            <person name="Ike M."/>
            <person name="Tokuyasu K."/>
            <person name="Kitaoka M."/>
        </authorList>
    </citation>
    <scope>NUCLEOTIDE SEQUENCE [LARGE SCALE GENOMIC DNA]</scope>
    <source>
        <strain evidence="5 6">BS15</strain>
    </source>
</reference>
<dbReference type="Proteomes" id="UP001342314">
    <property type="component" value="Unassembled WGS sequence"/>
</dbReference>
<dbReference type="AlphaFoldDB" id="A0AAV5GY68"/>
<keyword evidence="6" id="KW-1185">Reference proteome</keyword>
<dbReference type="PANTHER" id="PTHR10340:SF34">
    <property type="entry name" value="SPHINGOMYELIN PHOSPHODIESTERASE"/>
    <property type="match status" value="1"/>
</dbReference>
<evidence type="ECO:0000259" key="4">
    <source>
        <dbReference type="Pfam" id="PF00149"/>
    </source>
</evidence>
<dbReference type="CDD" id="cd00842">
    <property type="entry name" value="MPP_ASMase"/>
    <property type="match status" value="1"/>
</dbReference>
<evidence type="ECO:0000313" key="5">
    <source>
        <dbReference type="EMBL" id="GJN93458.1"/>
    </source>
</evidence>
<gene>
    <name evidence="5" type="ORF">Rhopal_006514-T1</name>
</gene>
<evidence type="ECO:0000313" key="6">
    <source>
        <dbReference type="Proteomes" id="UP001342314"/>
    </source>
</evidence>
<dbReference type="GO" id="GO:0008081">
    <property type="term" value="F:phosphoric diester hydrolase activity"/>
    <property type="evidence" value="ECO:0007669"/>
    <property type="project" value="TreeGrafter"/>
</dbReference>
<evidence type="ECO:0000256" key="2">
    <source>
        <dbReference type="ARBA" id="ARBA00023180"/>
    </source>
</evidence>
<dbReference type="InterPro" id="IPR004843">
    <property type="entry name" value="Calcineurin-like_PHP"/>
</dbReference>
<dbReference type="GO" id="GO:0005615">
    <property type="term" value="C:extracellular space"/>
    <property type="evidence" value="ECO:0007669"/>
    <property type="project" value="TreeGrafter"/>
</dbReference>
<dbReference type="EMBL" id="BQKY01000014">
    <property type="protein sequence ID" value="GJN93458.1"/>
    <property type="molecule type" value="Genomic_DNA"/>
</dbReference>
<protein>
    <recommendedName>
        <fullName evidence="4">Calcineurin-like phosphoesterase domain-containing protein</fullName>
    </recommendedName>
</protein>
<dbReference type="InterPro" id="IPR029052">
    <property type="entry name" value="Metallo-depent_PP-like"/>
</dbReference>
<dbReference type="PANTHER" id="PTHR10340">
    <property type="entry name" value="SPHINGOMYELIN PHOSPHODIESTERASE"/>
    <property type="match status" value="1"/>
</dbReference>
<organism evidence="5 6">
    <name type="scientific">Rhodotorula paludigena</name>
    <dbReference type="NCBI Taxonomy" id="86838"/>
    <lineage>
        <taxon>Eukaryota</taxon>
        <taxon>Fungi</taxon>
        <taxon>Dikarya</taxon>
        <taxon>Basidiomycota</taxon>
        <taxon>Pucciniomycotina</taxon>
        <taxon>Microbotryomycetes</taxon>
        <taxon>Sporidiobolales</taxon>
        <taxon>Sporidiobolaceae</taxon>
        <taxon>Rhodotorula</taxon>
    </lineage>
</organism>
<evidence type="ECO:0000256" key="1">
    <source>
        <dbReference type="ARBA" id="ARBA00022801"/>
    </source>
</evidence>
<keyword evidence="1" id="KW-0378">Hydrolase</keyword>
<feature type="domain" description="Calcineurin-like phosphoesterase" evidence="4">
    <location>
        <begin position="149"/>
        <end position="409"/>
    </location>
</feature>
<dbReference type="Gene3D" id="3.60.21.10">
    <property type="match status" value="1"/>
</dbReference>
<comment type="caution">
    <text evidence="5">The sequence shown here is derived from an EMBL/GenBank/DDBJ whole genome shotgun (WGS) entry which is preliminary data.</text>
</comment>
<dbReference type="SUPFAM" id="SSF56300">
    <property type="entry name" value="Metallo-dependent phosphatases"/>
    <property type="match status" value="1"/>
</dbReference>
<dbReference type="Pfam" id="PF00149">
    <property type="entry name" value="Metallophos"/>
    <property type="match status" value="1"/>
</dbReference>
<dbReference type="InterPro" id="IPR041805">
    <property type="entry name" value="ASMase/PPN1_MPP"/>
</dbReference>
<evidence type="ECO:0000256" key="3">
    <source>
        <dbReference type="SAM" id="MobiDB-lite"/>
    </source>
</evidence>
<sequence length="650" mass="72828">MGVFARLFRRHTPPSTYALLHGYDDESICAQDFPATPACLALLTPLKQLAHFGDGPFTDICTEFCTELNIQDPVVCLGAVGTQAPILAHVLRAIDADSLAMNSFCSTIFGMCRLPATVPFTVPLPPEIELGVNTSTAARFNSSDREPFQVVHISDVHVDRDYLAGSEADCDEVLCCRSYGPHSLGNNVTNPAGLYGHPNVTLEASMFDAIKRIAPNASFTIFTGDIDDSAVWEAYKPKVSNRLHTFYGEMPAVSYPVIGNHDVAPVNGFPRSTSPNASQVDWVYDVAARDWEKWIGSEAAQQVRNSSGCYSRVHPGTSLRIISINTNLWYKQDFWLYETDEHIWDPNGILTWLASELDLAERSGQRAWIIGHMSFGKTDTMRDQSNYANQIFRRYRKTIAAQFYGHSHKDELEISYLDYEDRRADTATGIAFISGALTPRGGNPVFRVYDVDPVTYDVLDFRPYRVNMDSDSFKTGPLDWEALYSAREKYGGFLNESLASDYPLNGTFWHLVTEAMERDDNAFQFYMSNLARGAWSDQCHDEKCKENRICAIRSMQSESNCGTVPMEISFKPMPHRAPPPANSTEHPKRSLHRRAELNKCEPPGLATFLGQVGAGSDLSVALQFQQKVRRAVRDLARQQKRTYLPSWLSL</sequence>
<name>A0AAV5GY68_9BASI</name>
<accession>A0AAV5GY68</accession>
<keyword evidence="2" id="KW-0325">Glycoprotein</keyword>
<proteinExistence type="predicted"/>